<sequence length="405" mass="45516">METIIQAVFAALDPLFDRPTHTPPTSNIESVKSYQAALADFRLVCRSWDALITSSLGWRYIIIQLDRHSFSFDKLAHYVQTTASRTDQGPLDVFVLRRKIPITYDLSERRKMIHVTRILLPYHDRIRTLFIEPNQSSSVPPYLPSYLNSELRNLSTLVLAYHADDSSTGSLSDVCDSDVVWPFSTTDTIVFTRSLDVAAATNTLTTFSIGGRQLMSFLDSPRIDTLHGLSSLQVAGLTKLSPVTEGYTKDKVSLWITLLSNVETLNKLFFDDVDIPAMPDCSRGFRSRPTLTIVGANARTMNFLFTAIYICDLPRIDLFRCAFNAPVCFPTSQTLRLYDIRDFPDLVKSIATFRGPSLHFGKCCDITNRHVQDITRGDEPRPSNITFEDCPSVTTPRGVVNLAHC</sequence>
<evidence type="ECO:0008006" key="3">
    <source>
        <dbReference type="Google" id="ProtNLM"/>
    </source>
</evidence>
<dbReference type="HOGENOM" id="CLU_679740_0_0_1"/>
<protein>
    <recommendedName>
        <fullName evidence="3">F-box domain-containing protein</fullName>
    </recommendedName>
</protein>
<dbReference type="AlphaFoldDB" id="A8NHQ6"/>
<dbReference type="Proteomes" id="UP000001861">
    <property type="component" value="Unassembled WGS sequence"/>
</dbReference>
<accession>A8NHQ6</accession>
<evidence type="ECO:0000313" key="1">
    <source>
        <dbReference type="EMBL" id="EAU87834.2"/>
    </source>
</evidence>
<organism evidence="1 2">
    <name type="scientific">Coprinopsis cinerea (strain Okayama-7 / 130 / ATCC MYA-4618 / FGSC 9003)</name>
    <name type="common">Inky cap fungus</name>
    <name type="synonym">Hormographiella aspergillata</name>
    <dbReference type="NCBI Taxonomy" id="240176"/>
    <lineage>
        <taxon>Eukaryota</taxon>
        <taxon>Fungi</taxon>
        <taxon>Dikarya</taxon>
        <taxon>Basidiomycota</taxon>
        <taxon>Agaricomycotina</taxon>
        <taxon>Agaricomycetes</taxon>
        <taxon>Agaricomycetidae</taxon>
        <taxon>Agaricales</taxon>
        <taxon>Agaricineae</taxon>
        <taxon>Psathyrellaceae</taxon>
        <taxon>Coprinopsis</taxon>
    </lineage>
</organism>
<dbReference type="InParanoid" id="A8NHQ6"/>
<comment type="caution">
    <text evidence="1">The sequence shown here is derived from an EMBL/GenBank/DDBJ whole genome shotgun (WGS) entry which is preliminary data.</text>
</comment>
<keyword evidence="2" id="KW-1185">Reference proteome</keyword>
<proteinExistence type="predicted"/>
<dbReference type="KEGG" id="cci:CC1G_01481"/>
<dbReference type="VEuPathDB" id="FungiDB:CC1G_01481"/>
<dbReference type="RefSeq" id="XP_001833804.2">
    <property type="nucleotide sequence ID" value="XM_001833752.2"/>
</dbReference>
<evidence type="ECO:0000313" key="2">
    <source>
        <dbReference type="Proteomes" id="UP000001861"/>
    </source>
</evidence>
<reference evidence="1 2" key="1">
    <citation type="journal article" date="2010" name="Proc. Natl. Acad. Sci. U.S.A.">
        <title>Insights into evolution of multicellular fungi from the assembled chromosomes of the mushroom Coprinopsis cinerea (Coprinus cinereus).</title>
        <authorList>
            <person name="Stajich J.E."/>
            <person name="Wilke S.K."/>
            <person name="Ahren D."/>
            <person name="Au C.H."/>
            <person name="Birren B.W."/>
            <person name="Borodovsky M."/>
            <person name="Burns C."/>
            <person name="Canback B."/>
            <person name="Casselton L.A."/>
            <person name="Cheng C.K."/>
            <person name="Deng J."/>
            <person name="Dietrich F.S."/>
            <person name="Fargo D.C."/>
            <person name="Farman M.L."/>
            <person name="Gathman A.C."/>
            <person name="Goldberg J."/>
            <person name="Guigo R."/>
            <person name="Hoegger P.J."/>
            <person name="Hooker J.B."/>
            <person name="Huggins A."/>
            <person name="James T.Y."/>
            <person name="Kamada T."/>
            <person name="Kilaru S."/>
            <person name="Kodira C."/>
            <person name="Kues U."/>
            <person name="Kupfer D."/>
            <person name="Kwan H.S."/>
            <person name="Lomsadze A."/>
            <person name="Li W."/>
            <person name="Lilly W.W."/>
            <person name="Ma L.J."/>
            <person name="Mackey A.J."/>
            <person name="Manning G."/>
            <person name="Martin F."/>
            <person name="Muraguchi H."/>
            <person name="Natvig D.O."/>
            <person name="Palmerini H."/>
            <person name="Ramesh M.A."/>
            <person name="Rehmeyer C.J."/>
            <person name="Roe B.A."/>
            <person name="Shenoy N."/>
            <person name="Stanke M."/>
            <person name="Ter-Hovhannisyan V."/>
            <person name="Tunlid A."/>
            <person name="Velagapudi R."/>
            <person name="Vision T.J."/>
            <person name="Zeng Q."/>
            <person name="Zolan M.E."/>
            <person name="Pukkila P.J."/>
        </authorList>
    </citation>
    <scope>NUCLEOTIDE SEQUENCE [LARGE SCALE GENOMIC DNA]</scope>
    <source>
        <strain evidence="2">Okayama-7 / 130 / ATCC MYA-4618 / FGSC 9003</strain>
    </source>
</reference>
<name>A8NHQ6_COPC7</name>
<dbReference type="GeneID" id="6010304"/>
<gene>
    <name evidence="1" type="ORF">CC1G_01481</name>
</gene>
<dbReference type="EMBL" id="AACS02000010">
    <property type="protein sequence ID" value="EAU87834.2"/>
    <property type="molecule type" value="Genomic_DNA"/>
</dbReference>
<dbReference type="STRING" id="240176.A8NHQ6"/>